<feature type="compositionally biased region" description="Basic residues" evidence="1">
    <location>
        <begin position="26"/>
        <end position="35"/>
    </location>
</feature>
<dbReference type="PATRIC" id="fig|226910.6.peg.3603"/>
<dbReference type="EMBL" id="JXDG01000047">
    <property type="protein sequence ID" value="KIH82613.1"/>
    <property type="molecule type" value="Genomic_DNA"/>
</dbReference>
<dbReference type="AlphaFoldDB" id="A0A0C2EVE9"/>
<gene>
    <name evidence="2" type="ORF">UCMB321_3611</name>
</gene>
<sequence>MVVGHGAPLGNGSPAPSGSGSVPWGKSRRQRGSRRCIHDGAPRLCRLDLRQGGHGDGSVIQGWLTAG</sequence>
<organism evidence="2 3">
    <name type="scientific">Pseudomonas batumici</name>
    <dbReference type="NCBI Taxonomy" id="226910"/>
    <lineage>
        <taxon>Bacteria</taxon>
        <taxon>Pseudomonadati</taxon>
        <taxon>Pseudomonadota</taxon>
        <taxon>Gammaproteobacteria</taxon>
        <taxon>Pseudomonadales</taxon>
        <taxon>Pseudomonadaceae</taxon>
        <taxon>Pseudomonas</taxon>
    </lineage>
</organism>
<accession>A0A0C2EVE9</accession>
<name>A0A0C2EVE9_9PSED</name>
<dbReference type="Proteomes" id="UP000031535">
    <property type="component" value="Unassembled WGS sequence"/>
</dbReference>
<proteinExistence type="predicted"/>
<reference evidence="2 3" key="1">
    <citation type="submission" date="2015-01" db="EMBL/GenBank/DDBJ databases">
        <title>Complete genome of Pseudomonas batumici UCM B-321 producer of the batumin antibiotic with strong antistaphilococcal and potential anticancer activity.</title>
        <authorList>
            <person name="Klochko V.V."/>
            <person name="Zelena L.B."/>
            <person name="Elena K.A."/>
            <person name="Reva O.N."/>
        </authorList>
    </citation>
    <scope>NUCLEOTIDE SEQUENCE [LARGE SCALE GENOMIC DNA]</scope>
    <source>
        <strain evidence="2 3">UCM B-321</strain>
    </source>
</reference>
<keyword evidence="3" id="KW-1185">Reference proteome</keyword>
<comment type="caution">
    <text evidence="2">The sequence shown here is derived from an EMBL/GenBank/DDBJ whole genome shotgun (WGS) entry which is preliminary data.</text>
</comment>
<evidence type="ECO:0000313" key="2">
    <source>
        <dbReference type="EMBL" id="KIH82613.1"/>
    </source>
</evidence>
<evidence type="ECO:0000313" key="3">
    <source>
        <dbReference type="Proteomes" id="UP000031535"/>
    </source>
</evidence>
<protein>
    <submittedName>
        <fullName evidence="2">Uncharacterized protein</fullName>
    </submittedName>
</protein>
<evidence type="ECO:0000256" key="1">
    <source>
        <dbReference type="SAM" id="MobiDB-lite"/>
    </source>
</evidence>
<feature type="compositionally biased region" description="Low complexity" evidence="1">
    <location>
        <begin position="1"/>
        <end position="25"/>
    </location>
</feature>
<feature type="region of interest" description="Disordered" evidence="1">
    <location>
        <begin position="1"/>
        <end position="37"/>
    </location>
</feature>